<dbReference type="InterPro" id="IPR008912">
    <property type="entry name" value="Uncharacterised_CoxE"/>
</dbReference>
<organism evidence="1">
    <name type="scientific">hydrocarbon metagenome</name>
    <dbReference type="NCBI Taxonomy" id="938273"/>
    <lineage>
        <taxon>unclassified sequences</taxon>
        <taxon>metagenomes</taxon>
        <taxon>ecological metagenomes</taxon>
    </lineage>
</organism>
<dbReference type="PANTHER" id="PTHR39338:SF5">
    <property type="entry name" value="BLR6139 PROTEIN"/>
    <property type="match status" value="1"/>
</dbReference>
<gene>
    <name evidence="1" type="ORF">ASZ90_017621</name>
</gene>
<protein>
    <submittedName>
        <fullName evidence="1">Carbon monoxide oxidation accessory protein coxe</fullName>
    </submittedName>
</protein>
<proteinExistence type="predicted"/>
<name>A0A0W8E8K9_9ZZZZ</name>
<dbReference type="PANTHER" id="PTHR39338">
    <property type="entry name" value="BLL5662 PROTEIN-RELATED"/>
    <property type="match status" value="1"/>
</dbReference>
<evidence type="ECO:0000313" key="1">
    <source>
        <dbReference type="EMBL" id="KUG04942.1"/>
    </source>
</evidence>
<dbReference type="Pfam" id="PF05762">
    <property type="entry name" value="VWA_CoxE"/>
    <property type="match status" value="1"/>
</dbReference>
<comment type="caution">
    <text evidence="1">The sequence shown here is derived from an EMBL/GenBank/DDBJ whole genome shotgun (WGS) entry which is preliminary data.</text>
</comment>
<dbReference type="EMBL" id="LNQE01001834">
    <property type="protein sequence ID" value="KUG04942.1"/>
    <property type="molecule type" value="Genomic_DNA"/>
</dbReference>
<dbReference type="AlphaFoldDB" id="A0A0W8E8K9"/>
<reference evidence="1" key="1">
    <citation type="journal article" date="2015" name="Proc. Natl. Acad. Sci. U.S.A.">
        <title>Networks of energetic and metabolic interactions define dynamics in microbial communities.</title>
        <authorList>
            <person name="Embree M."/>
            <person name="Liu J.K."/>
            <person name="Al-Bassam M.M."/>
            <person name="Zengler K."/>
        </authorList>
    </citation>
    <scope>NUCLEOTIDE SEQUENCE</scope>
</reference>
<sequence>MTVLHNLQGFFEELRQEGVPITPSQALDCCQATMYVDWARLDYFYSALFSTLVKDYAYQEIFDQVFYRYFNYEISNQSGGAKIVPIRSRQLETPDQISISGGQMALGTSLSRGGAAQSPGGSKNPLDQDFRLDSLADIHKLEAVFPIIARRLAAKMVKKRNRNNPALIDFRRTIRNSMSTGGVPVDIFTVKKTREKPVILTMCDISGSVMTFSCFALALIASLERFFRKIDSFAFIDDIDEITGLLFSGNPLDLRTHVLKNASVVGASGYSDYGVSFKTFHQRYRHYLSHKTSVLIFGDARNNWFNDESWVLQEIKKNVRKVYWFNPEPENSWGMGDSRIYEYQKYCTEVFECSTLLKLEKAISQL</sequence>
<accession>A0A0W8E8K9</accession>